<reference evidence="1" key="1">
    <citation type="submission" date="2022-10" db="EMBL/GenBank/DDBJ databases">
        <title>The complete genomes of actinobacterial strains from the NBC collection.</title>
        <authorList>
            <person name="Joergensen T.S."/>
            <person name="Alvarez Arevalo M."/>
            <person name="Sterndorff E.B."/>
            <person name="Faurdal D."/>
            <person name="Vuksanovic O."/>
            <person name="Mourched A.-S."/>
            <person name="Charusanti P."/>
            <person name="Shaw S."/>
            <person name="Blin K."/>
            <person name="Weber T."/>
        </authorList>
    </citation>
    <scope>NUCLEOTIDE SEQUENCE</scope>
    <source>
        <strain evidence="1">NBC_01482</strain>
    </source>
</reference>
<keyword evidence="2" id="KW-1185">Reference proteome</keyword>
<protein>
    <submittedName>
        <fullName evidence="1">DUF2867 domain-containing protein</fullName>
    </submittedName>
</protein>
<evidence type="ECO:0000313" key="1">
    <source>
        <dbReference type="EMBL" id="WUV45192.1"/>
    </source>
</evidence>
<dbReference type="RefSeq" id="WP_329408487.1">
    <property type="nucleotide sequence ID" value="NZ_CP109441.1"/>
</dbReference>
<gene>
    <name evidence="1" type="ORF">OG563_39730</name>
</gene>
<dbReference type="EMBL" id="CP109441">
    <property type="protein sequence ID" value="WUV45192.1"/>
    <property type="molecule type" value="Genomic_DNA"/>
</dbReference>
<dbReference type="InterPro" id="IPR021295">
    <property type="entry name" value="DUF2867"/>
</dbReference>
<sequence length="196" mass="21900">MRLLNSAHTSRPWRIHDIAPDFRVEDVWALPTPGGPDDFPRLVRQVTSGNNSSEFSVVYRLLFAIRWKLGALLGWDKADAGIEARVPSLRDRLPADLRDVRGLAFEGAPFRSVYLTDTEWAAEIANRTMHGLMHIGWVRDEIGGYRGQMAVLVKPNGALGKLYMAGILPFRHLLVYPALMRGIERGWRASGDPVAG</sequence>
<accession>A0ABZ1YPN4</accession>
<proteinExistence type="predicted"/>
<organism evidence="1 2">
    <name type="scientific">Nocardia vinacea</name>
    <dbReference type="NCBI Taxonomy" id="96468"/>
    <lineage>
        <taxon>Bacteria</taxon>
        <taxon>Bacillati</taxon>
        <taxon>Actinomycetota</taxon>
        <taxon>Actinomycetes</taxon>
        <taxon>Mycobacteriales</taxon>
        <taxon>Nocardiaceae</taxon>
        <taxon>Nocardia</taxon>
    </lineage>
</organism>
<dbReference type="Proteomes" id="UP001432062">
    <property type="component" value="Chromosome"/>
</dbReference>
<evidence type="ECO:0000313" key="2">
    <source>
        <dbReference type="Proteomes" id="UP001432062"/>
    </source>
</evidence>
<name>A0ABZ1YPN4_9NOCA</name>
<dbReference type="Pfam" id="PF11066">
    <property type="entry name" value="DUF2867"/>
    <property type="match status" value="1"/>
</dbReference>